<feature type="transmembrane region" description="Helical" evidence="6">
    <location>
        <begin position="1449"/>
        <end position="1469"/>
    </location>
</feature>
<dbReference type="Pfam" id="PF00155">
    <property type="entry name" value="Aminotran_1_2"/>
    <property type="match status" value="1"/>
</dbReference>
<dbReference type="Gene3D" id="1.25.40.10">
    <property type="entry name" value="Tetratricopeptide repeat domain"/>
    <property type="match status" value="1"/>
</dbReference>
<dbReference type="CDD" id="cd00609">
    <property type="entry name" value="AAT_like"/>
    <property type="match status" value="1"/>
</dbReference>
<dbReference type="EMBL" id="CAUJNA010002223">
    <property type="protein sequence ID" value="CAJ1391217.1"/>
    <property type="molecule type" value="Genomic_DNA"/>
</dbReference>
<evidence type="ECO:0000256" key="6">
    <source>
        <dbReference type="SAM" id="Phobius"/>
    </source>
</evidence>
<keyword evidence="6" id="KW-1133">Transmembrane helix</keyword>
<sequence length="1744" mass="183331">MAFLSDTLARVKPSATIAVSSKARELKAAGRDVIGLGAGEPDFDTPDNIKAAAVEAINRGETKYTAVPGIIELREAICGKFKRENGLDYTPDQIIVATGGKQVLYNAFAATLNPGDEVLIPAPYWVSYPDMVLLNGGEPVFVETTLEDGFKLTAAALEAAITPKTKWLIFNSPSNPSGAAYTRDELTALTDVLMRHPHVWVLTDDMYEHLCYGDFTFTTPAQVEPALYERTLTMNGVSKAYAMTGWRIGYAGGPVELIKAMTKVQGQQTSGTCSIAQWAAVEALNGPQDFIAERRAVFEERRDLVVSMLNQANGIQCPMPEGAFYVYPSCAGLMGKTAPNGTKMETDEDFVTALLEAEGVAVVHGSAFGLGPNFRISYATSTEDAFTALWNEDQRPIDHGDPPPRVFLLLAGGPHGQVSAGYNRLHDTCYAGRMRPVLPACTGMTAPGRSKVGRANTLAQTGALKMVGTAMTARALAAFAVFIVLAGFAPARADSLYDRAFKARLTDYADPATLGAFVGQAVRTGQYDQAISTLEQVIFQDPGDAGARLTLARLYFHVGSFDLAMGHVNEALALGVPSLEVSLRQLKARIERARQPVRAHLDVTAGGQIVHRRAAFPTGFAAGTSQTNVGGYAMIDGRVVFDPDTATRDLVLLDAGISVDRPFLDTDFNGTGDGFTALAGHGALTLSKGLPDAIDTLRADLTLFGDYEALGGGRDKRELGVRTRIGFRPSVETQIYLDASYGWLGESRALFADDQWSVGVGARYRIAPGWTADGFVRHYQRRGTVPAAVLGGTAFGYRTDGTEGGAALTHLLHVFEDGRAWFQTLAASYADDTILDYGAVGAGRGALVKGRQVWRVDWDHTVQLSAQGRLRFGVGYHHERIGPGGTSSRMPAMRPHSRTIAAGLAALAACAAMPAAAQTVGTMTAERAAVTRDGGRVRAGDPIALGDRLRSNASGEGIIVFQDESSARLGPNADLTIDSFVYDPQRRNGTVRLLQRGGTARIFGGQISKRGRSEVRTPHIVLGLRGGIADVTVGPGGSSGTLLAGTMTCEAGGERRTVTNPGFSCVSDGSGVQTVRLGGGDSQFVDPAGGQGGSGSRTVSNHCASEAGMGSPACATRDGRLPAEMGSVRLSHPVAVAALALAVVLAAMAPFGALRERGFDLYQTLWPGDVPLDRVAIVAIDEASLAAEGRWPWPRARIGMLVETIAESGAAAIGLDLLFPEPDASADGAASDAAFAQALTRTPSVLAMTLAADAPPVRAEPKAGFSFIGAGADAFDRGYGGGVAPIAPLADAASGLGVIRSFADADGRMRAIPLVWAEQGPGAPLRHWPAFSVEMLRVAQGEAGLAVRMGGAGDDALRVGGAIVPLGDGRLRLIDVPASPMRVSVADLLANGTDAALEGRIVVLAVDAAGLDRYHLTARGELRLGADLHAIAVSQMLAGRFLLEMPGARLAEFALLAIGGLVILLALAFLARRPALAASTALAMIALPPALGFAAYTNGLLIDWTQPSAGLFFVALAGGYGLYRQAERRRRTLQTQFAQFLSPEIVRRLAETDARAALAVEDRPITVMMVDIRGFTALTGSWPADKTVAALNHFLAIANAEIFARNGTIDKYLGDAVLAFWNAPVEQPGHADLAIEAAQAIVARVERENASLTTKGLPALSVVAAVETGTCSVGNMGTADRVDFTAIGPAVNMVSRLEQQCKQLGEPVLAGPACAAAASGAMRRVATVNLRGIDGPTEVFAPQQ</sequence>
<comment type="cofactor">
    <cofactor evidence="1">
        <name>pyridoxal 5'-phosphate</name>
        <dbReference type="ChEBI" id="CHEBI:597326"/>
    </cofactor>
</comment>
<dbReference type="InterPro" id="IPR004839">
    <property type="entry name" value="Aminotransferase_I/II_large"/>
</dbReference>
<evidence type="ECO:0000259" key="7">
    <source>
        <dbReference type="PROSITE" id="PS50125"/>
    </source>
</evidence>
<dbReference type="InterPro" id="IPR029787">
    <property type="entry name" value="Nucleotide_cyclase"/>
</dbReference>
<dbReference type="GO" id="GO:0033853">
    <property type="term" value="F:aspartate-prephenate aminotransferase activity"/>
    <property type="evidence" value="ECO:0007669"/>
    <property type="project" value="UniProtKB-ARBA"/>
</dbReference>
<dbReference type="InterPro" id="IPR004838">
    <property type="entry name" value="NHTrfase_class1_PyrdxlP-BS"/>
</dbReference>
<name>A0AA36IQX8_9DINO</name>
<dbReference type="SUPFAM" id="SSF48452">
    <property type="entry name" value="TPR-like"/>
    <property type="match status" value="1"/>
</dbReference>
<dbReference type="Gene3D" id="3.40.640.10">
    <property type="entry name" value="Type I PLP-dependent aspartate aminotransferase-like (Major domain)"/>
    <property type="match status" value="1"/>
</dbReference>
<protein>
    <recommendedName>
        <fullName evidence="7">Guanylate cyclase domain-containing protein</fullName>
    </recommendedName>
</protein>
<organism evidence="8 9">
    <name type="scientific">Effrenium voratum</name>
    <dbReference type="NCBI Taxonomy" id="2562239"/>
    <lineage>
        <taxon>Eukaryota</taxon>
        <taxon>Sar</taxon>
        <taxon>Alveolata</taxon>
        <taxon>Dinophyceae</taxon>
        <taxon>Suessiales</taxon>
        <taxon>Symbiodiniaceae</taxon>
        <taxon>Effrenium</taxon>
    </lineage>
</organism>
<dbReference type="GO" id="GO:0030170">
    <property type="term" value="F:pyridoxal phosphate binding"/>
    <property type="evidence" value="ECO:0007669"/>
    <property type="project" value="InterPro"/>
</dbReference>
<dbReference type="Gene3D" id="3.30.70.1230">
    <property type="entry name" value="Nucleotide cyclase"/>
    <property type="match status" value="1"/>
</dbReference>
<evidence type="ECO:0000256" key="3">
    <source>
        <dbReference type="ARBA" id="ARBA00022576"/>
    </source>
</evidence>
<dbReference type="Gene3D" id="3.90.1150.10">
    <property type="entry name" value="Aspartate Aminotransferase, domain 1"/>
    <property type="match status" value="1"/>
</dbReference>
<dbReference type="GO" id="GO:0035556">
    <property type="term" value="P:intracellular signal transduction"/>
    <property type="evidence" value="ECO:0007669"/>
    <property type="project" value="InterPro"/>
</dbReference>
<dbReference type="GO" id="GO:0033854">
    <property type="term" value="F:glutamate-prephenate aminotransferase activity"/>
    <property type="evidence" value="ECO:0007669"/>
    <property type="project" value="UniProtKB-ARBA"/>
</dbReference>
<dbReference type="GO" id="GO:0006520">
    <property type="term" value="P:amino acid metabolic process"/>
    <property type="evidence" value="ECO:0007669"/>
    <property type="project" value="InterPro"/>
</dbReference>
<dbReference type="PANTHER" id="PTHR46383">
    <property type="entry name" value="ASPARTATE AMINOTRANSFERASE"/>
    <property type="match status" value="1"/>
</dbReference>
<evidence type="ECO:0000256" key="4">
    <source>
        <dbReference type="ARBA" id="ARBA00022679"/>
    </source>
</evidence>
<dbReference type="PANTHER" id="PTHR46383:SF1">
    <property type="entry name" value="ASPARTATE AMINOTRANSFERASE"/>
    <property type="match status" value="1"/>
</dbReference>
<comment type="caution">
    <text evidence="8">The sequence shown here is derived from an EMBL/GenBank/DDBJ whole genome shotgun (WGS) entry which is preliminary data.</text>
</comment>
<dbReference type="Proteomes" id="UP001178507">
    <property type="component" value="Unassembled WGS sequence"/>
</dbReference>
<keyword evidence="5" id="KW-0663">Pyridoxal phosphate</keyword>
<keyword evidence="3" id="KW-0032">Aminotransferase</keyword>
<evidence type="ECO:0000313" key="9">
    <source>
        <dbReference type="Proteomes" id="UP001178507"/>
    </source>
</evidence>
<dbReference type="SUPFAM" id="SSF53383">
    <property type="entry name" value="PLP-dependent transferases"/>
    <property type="match status" value="1"/>
</dbReference>
<evidence type="ECO:0000256" key="2">
    <source>
        <dbReference type="ARBA" id="ARBA00007441"/>
    </source>
</evidence>
<evidence type="ECO:0000256" key="5">
    <source>
        <dbReference type="ARBA" id="ARBA00022898"/>
    </source>
</evidence>
<keyword evidence="6" id="KW-0472">Membrane</keyword>
<dbReference type="SMART" id="SM00044">
    <property type="entry name" value="CYCc"/>
    <property type="match status" value="1"/>
</dbReference>
<keyword evidence="6" id="KW-0812">Transmembrane</keyword>
<dbReference type="Pfam" id="PF00211">
    <property type="entry name" value="Guanylate_cyc"/>
    <property type="match status" value="1"/>
</dbReference>
<proteinExistence type="inferred from homology"/>
<feature type="transmembrane region" description="Helical" evidence="6">
    <location>
        <begin position="1504"/>
        <end position="1523"/>
    </location>
</feature>
<dbReference type="Pfam" id="PF14559">
    <property type="entry name" value="TPR_19"/>
    <property type="match status" value="1"/>
</dbReference>
<dbReference type="InterPro" id="IPR015421">
    <property type="entry name" value="PyrdxlP-dep_Trfase_major"/>
</dbReference>
<dbReference type="SMART" id="SM01080">
    <property type="entry name" value="CHASE2"/>
    <property type="match status" value="1"/>
</dbReference>
<evidence type="ECO:0000313" key="8">
    <source>
        <dbReference type="EMBL" id="CAJ1391217.1"/>
    </source>
</evidence>
<dbReference type="InterPro" id="IPR001054">
    <property type="entry name" value="A/G_cyclase"/>
</dbReference>
<dbReference type="GO" id="GO:0009190">
    <property type="term" value="P:cyclic nucleotide biosynthetic process"/>
    <property type="evidence" value="ECO:0007669"/>
    <property type="project" value="InterPro"/>
</dbReference>
<dbReference type="FunFam" id="3.40.640.10:FF:000033">
    <property type="entry name" value="Aspartate aminotransferase"/>
    <property type="match status" value="1"/>
</dbReference>
<dbReference type="CDD" id="cd07302">
    <property type="entry name" value="CHD"/>
    <property type="match status" value="1"/>
</dbReference>
<dbReference type="Pfam" id="PF05226">
    <property type="entry name" value="CHASE2"/>
    <property type="match status" value="1"/>
</dbReference>
<feature type="transmembrane region" description="Helical" evidence="6">
    <location>
        <begin position="1476"/>
        <end position="1498"/>
    </location>
</feature>
<dbReference type="PROSITE" id="PS00105">
    <property type="entry name" value="AA_TRANSFER_CLASS_1"/>
    <property type="match status" value="1"/>
</dbReference>
<feature type="domain" description="Guanylate cyclase" evidence="7">
    <location>
        <begin position="1566"/>
        <end position="1698"/>
    </location>
</feature>
<reference evidence="8" key="1">
    <citation type="submission" date="2023-08" db="EMBL/GenBank/DDBJ databases">
        <authorList>
            <person name="Chen Y."/>
            <person name="Shah S."/>
            <person name="Dougan E. K."/>
            <person name="Thang M."/>
            <person name="Chan C."/>
        </authorList>
    </citation>
    <scope>NUCLEOTIDE SEQUENCE</scope>
</reference>
<dbReference type="InterPro" id="IPR050596">
    <property type="entry name" value="AspAT/PAT-like"/>
</dbReference>
<accession>A0AA36IQX8</accession>
<dbReference type="InterPro" id="IPR015422">
    <property type="entry name" value="PyrdxlP-dep_Trfase_small"/>
</dbReference>
<dbReference type="InterPro" id="IPR011990">
    <property type="entry name" value="TPR-like_helical_dom_sf"/>
</dbReference>
<keyword evidence="4" id="KW-0808">Transferase</keyword>
<dbReference type="PROSITE" id="PS50125">
    <property type="entry name" value="GUANYLATE_CYCLASE_2"/>
    <property type="match status" value="1"/>
</dbReference>
<comment type="similarity">
    <text evidence="2">Belongs to the class-I pyridoxal-phosphate-dependent aminotransferase family.</text>
</comment>
<gene>
    <name evidence="8" type="ORF">EVOR1521_LOCUS16481</name>
</gene>
<evidence type="ECO:0000256" key="1">
    <source>
        <dbReference type="ARBA" id="ARBA00001933"/>
    </source>
</evidence>
<dbReference type="InterPro" id="IPR007890">
    <property type="entry name" value="CHASE2"/>
</dbReference>
<dbReference type="SUPFAM" id="SSF55073">
    <property type="entry name" value="Nucleotide cyclase"/>
    <property type="match status" value="1"/>
</dbReference>
<keyword evidence="9" id="KW-1185">Reference proteome</keyword>
<dbReference type="InterPro" id="IPR015424">
    <property type="entry name" value="PyrdxlP-dep_Trfase"/>
</dbReference>